<dbReference type="GO" id="GO:0004129">
    <property type="term" value="F:cytochrome-c oxidase activity"/>
    <property type="evidence" value="ECO:0007669"/>
    <property type="project" value="EnsemblFungi"/>
</dbReference>
<keyword evidence="1 3" id="KW-0479">Metal-binding</keyword>
<dbReference type="GeneID" id="30994900"/>
<dbReference type="GO" id="GO:0045277">
    <property type="term" value="C:respiratory chain complex IV"/>
    <property type="evidence" value="ECO:0007669"/>
    <property type="project" value="EnsemblFungi"/>
</dbReference>
<dbReference type="AlphaFoldDB" id="A0A1E4RPX3"/>
<dbReference type="Proteomes" id="UP000095085">
    <property type="component" value="Unassembled WGS sequence"/>
</dbReference>
<feature type="non-terminal residue" evidence="5">
    <location>
        <position position="1"/>
    </location>
</feature>
<evidence type="ECO:0000256" key="3">
    <source>
        <dbReference type="PIRSR" id="PIRSR602124-2"/>
    </source>
</evidence>
<sequence>MLSRSLRVIRPSIQSVRLFSTSKITLQHNKVDSKTASNLSEVTGPDSSLIGPGAKPGTIPTNEDQATGLERFEMLGKLEGIDVWDMENPIKEGTGHPTDPFLVPSYLGERIVGCKGKGDEDHKPYWMNVSEDKPGRCWHCGNVFAIKYLGSPEHHHH</sequence>
<feature type="binding site" evidence="3">
    <location>
        <position position="114"/>
    </location>
    <ligand>
        <name>Zn(2+)</name>
        <dbReference type="ChEBI" id="CHEBI:29105"/>
    </ligand>
</feature>
<evidence type="ECO:0000256" key="2">
    <source>
        <dbReference type="ARBA" id="ARBA00022833"/>
    </source>
</evidence>
<dbReference type="GO" id="GO:0046872">
    <property type="term" value="F:metal ion binding"/>
    <property type="evidence" value="ECO:0007669"/>
    <property type="project" value="UniProtKB-KW"/>
</dbReference>
<dbReference type="GO" id="GO:0005740">
    <property type="term" value="C:mitochondrial envelope"/>
    <property type="evidence" value="ECO:0007669"/>
    <property type="project" value="InterPro"/>
</dbReference>
<protein>
    <submittedName>
        <fullName evidence="5">COX5B-domain-containing protein</fullName>
    </submittedName>
</protein>
<evidence type="ECO:0000313" key="6">
    <source>
        <dbReference type="Proteomes" id="UP000095085"/>
    </source>
</evidence>
<gene>
    <name evidence="5" type="ORF">HYPBUDRAFT_151146</name>
</gene>
<dbReference type="OrthoDB" id="10249250at2759"/>
<keyword evidence="2 3" id="KW-0862">Zinc</keyword>
<dbReference type="PANTHER" id="PTHR10122:SF0">
    <property type="entry name" value="CYTOCHROME C OXIDASE SUBUNIT 5B, ISOFORM A-RELATED"/>
    <property type="match status" value="1"/>
</dbReference>
<feature type="binding site" evidence="3">
    <location>
        <position position="122"/>
    </location>
    <ligand>
        <name>Zn(2+)</name>
        <dbReference type="ChEBI" id="CHEBI:29105"/>
    </ligand>
</feature>
<reference evidence="6" key="1">
    <citation type="submission" date="2016-05" db="EMBL/GenBank/DDBJ databases">
        <title>Comparative genomics of biotechnologically important yeasts.</title>
        <authorList>
            <consortium name="DOE Joint Genome Institute"/>
            <person name="Riley R."/>
            <person name="Haridas S."/>
            <person name="Wolfe K.H."/>
            <person name="Lopes M.R."/>
            <person name="Hittinger C.T."/>
            <person name="Goker M."/>
            <person name="Salamov A."/>
            <person name="Wisecaver J."/>
            <person name="Long T.M."/>
            <person name="Aerts A.L."/>
            <person name="Barry K."/>
            <person name="Choi C."/>
            <person name="Clum A."/>
            <person name="Coughlan A.Y."/>
            <person name="Deshpande S."/>
            <person name="Douglass A.P."/>
            <person name="Hanson S.J."/>
            <person name="Klenk H.-P."/>
            <person name="Labutti K."/>
            <person name="Lapidus A."/>
            <person name="Lindquist E."/>
            <person name="Lipzen A."/>
            <person name="Meier-Kolthoff J.P."/>
            <person name="Ohm R.A."/>
            <person name="Otillar R.P."/>
            <person name="Pangilinan J."/>
            <person name="Peng Y."/>
            <person name="Rokas A."/>
            <person name="Rosa C.A."/>
            <person name="Scheuner C."/>
            <person name="Sibirny A.A."/>
            <person name="Slot J.C."/>
            <person name="Stielow J.B."/>
            <person name="Sun H."/>
            <person name="Kurtzman C.P."/>
            <person name="Blackwell M."/>
            <person name="Grigoriev I.V."/>
            <person name="Jeffries T.W."/>
        </authorList>
    </citation>
    <scope>NUCLEOTIDE SEQUENCE [LARGE SCALE GENOMIC DNA]</scope>
    <source>
        <strain evidence="6">NRRL Y-1933</strain>
    </source>
</reference>
<dbReference type="EMBL" id="KV454538">
    <property type="protein sequence ID" value="ODV69334.1"/>
    <property type="molecule type" value="Genomic_DNA"/>
</dbReference>
<keyword evidence="6" id="KW-1185">Reference proteome</keyword>
<dbReference type="InterPro" id="IPR036972">
    <property type="entry name" value="Cyt_c_oxidase_su5b_sf"/>
</dbReference>
<evidence type="ECO:0000256" key="1">
    <source>
        <dbReference type="ARBA" id="ARBA00022723"/>
    </source>
</evidence>
<dbReference type="Gene3D" id="2.60.11.10">
    <property type="entry name" value="Cytochrome c oxidase, subunit Vb"/>
    <property type="match status" value="1"/>
</dbReference>
<dbReference type="InterPro" id="IPR002124">
    <property type="entry name" value="Cyt_c_oxidase_su5b"/>
</dbReference>
<proteinExistence type="predicted"/>
<dbReference type="STRING" id="984485.A0A1E4RPX3"/>
<organism evidence="5 6">
    <name type="scientific">Hyphopichia burtonii NRRL Y-1933</name>
    <dbReference type="NCBI Taxonomy" id="984485"/>
    <lineage>
        <taxon>Eukaryota</taxon>
        <taxon>Fungi</taxon>
        <taxon>Dikarya</taxon>
        <taxon>Ascomycota</taxon>
        <taxon>Saccharomycotina</taxon>
        <taxon>Pichiomycetes</taxon>
        <taxon>Debaryomycetaceae</taxon>
        <taxon>Hyphopichia</taxon>
    </lineage>
</organism>
<dbReference type="SUPFAM" id="SSF57802">
    <property type="entry name" value="Rubredoxin-like"/>
    <property type="match status" value="1"/>
</dbReference>
<dbReference type="RefSeq" id="XP_020078401.1">
    <property type="nucleotide sequence ID" value="XM_020220350.1"/>
</dbReference>
<dbReference type="PANTHER" id="PTHR10122">
    <property type="entry name" value="CYTOCHROME C OXIDASE SUBUNIT 5B, MITOCHONDRIAL"/>
    <property type="match status" value="1"/>
</dbReference>
<evidence type="ECO:0000313" key="5">
    <source>
        <dbReference type="EMBL" id="ODV69334.1"/>
    </source>
</evidence>
<dbReference type="GO" id="GO:0006123">
    <property type="term" value="P:mitochondrial electron transport, cytochrome c to oxygen"/>
    <property type="evidence" value="ECO:0007669"/>
    <property type="project" value="InterPro"/>
</dbReference>
<dbReference type="CDD" id="cd00924">
    <property type="entry name" value="Cyt_c_Oxidase_Vb"/>
    <property type="match status" value="1"/>
</dbReference>
<evidence type="ECO:0000256" key="4">
    <source>
        <dbReference type="SAM" id="MobiDB-lite"/>
    </source>
</evidence>
<accession>A0A1E4RPX3</accession>
<feature type="binding site" evidence="3">
    <location>
        <position position="137"/>
    </location>
    <ligand>
        <name>Zn(2+)</name>
        <dbReference type="ChEBI" id="CHEBI:29105"/>
    </ligand>
</feature>
<name>A0A1E4RPX3_9ASCO</name>
<dbReference type="Pfam" id="PF01215">
    <property type="entry name" value="COX5B"/>
    <property type="match status" value="1"/>
</dbReference>
<dbReference type="PROSITE" id="PS51359">
    <property type="entry name" value="COX5B_2"/>
    <property type="match status" value="1"/>
</dbReference>
<feature type="binding site" evidence="3">
    <location>
        <position position="140"/>
    </location>
    <ligand>
        <name>Zn(2+)</name>
        <dbReference type="ChEBI" id="CHEBI:29105"/>
    </ligand>
</feature>
<feature type="region of interest" description="Disordered" evidence="4">
    <location>
        <begin position="36"/>
        <end position="63"/>
    </location>
</feature>